<protein>
    <submittedName>
        <fullName evidence="2">GT2 family glycosyltransferase</fullName>
    </submittedName>
</protein>
<dbReference type="Pfam" id="PF00535">
    <property type="entry name" value="Glycos_transf_2"/>
    <property type="match status" value="1"/>
</dbReference>
<dbReference type="GO" id="GO:0016740">
    <property type="term" value="F:transferase activity"/>
    <property type="evidence" value="ECO:0007669"/>
    <property type="project" value="UniProtKB-KW"/>
</dbReference>
<dbReference type="Gene3D" id="3.90.550.10">
    <property type="entry name" value="Spore Coat Polysaccharide Biosynthesis Protein SpsA, Chain A"/>
    <property type="match status" value="1"/>
</dbReference>
<sequence>MPSTVDDLGIVIVSHNNGHELAQCLDAVQKHASGAYVVVRDCASTDDTVEIAKTHPAVTRVIAGDNVGFGAGCNDGAQAIDRPVEMLLILNPDTALTSNLSDLLEYVDRLGQFGAVGIRQNSFTGDLVWSWDEFPSPRLEWKKARKQPLLQRSPAGYTQDRMVDWVMGAFILIPKDAFDSVGGFDERWFMFNEEVDLMRRLAEIGRPTWFVSHLSYQHSRADKTSIWRETLRINARRAFDRKWLSRTDTVLCQLAHSYRWLCDALFPSRPTDRRLALPRLLATWNLIHAVVPPESISAGLDSWQSTRPFWKRT</sequence>
<dbReference type="Proteomes" id="UP000247569">
    <property type="component" value="Unassembled WGS sequence"/>
</dbReference>
<dbReference type="EMBL" id="QJKF01000033">
    <property type="protein sequence ID" value="PXX52294.1"/>
    <property type="molecule type" value="Genomic_DNA"/>
</dbReference>
<name>A0A318K9S6_9NOCA</name>
<evidence type="ECO:0000313" key="2">
    <source>
        <dbReference type="EMBL" id="PXX52294.1"/>
    </source>
</evidence>
<proteinExistence type="predicted"/>
<comment type="caution">
    <text evidence="2">The sequence shown here is derived from an EMBL/GenBank/DDBJ whole genome shotgun (WGS) entry which is preliminary data.</text>
</comment>
<dbReference type="SUPFAM" id="SSF53448">
    <property type="entry name" value="Nucleotide-diphospho-sugar transferases"/>
    <property type="match status" value="1"/>
</dbReference>
<feature type="domain" description="Glycosyltransferase 2-like" evidence="1">
    <location>
        <begin position="10"/>
        <end position="149"/>
    </location>
</feature>
<dbReference type="PANTHER" id="PTHR43179">
    <property type="entry name" value="RHAMNOSYLTRANSFERASE WBBL"/>
    <property type="match status" value="1"/>
</dbReference>
<accession>A0A318K9S6</accession>
<dbReference type="RefSeq" id="WP_040741853.1">
    <property type="nucleotide sequence ID" value="NZ_QJKF01000033.1"/>
</dbReference>
<dbReference type="OrthoDB" id="9771846at2"/>
<dbReference type="CDD" id="cd04186">
    <property type="entry name" value="GT_2_like_c"/>
    <property type="match status" value="1"/>
</dbReference>
<keyword evidence="3" id="KW-1185">Reference proteome</keyword>
<organism evidence="2 3">
    <name type="scientific">Nocardia tenerifensis</name>
    <dbReference type="NCBI Taxonomy" id="228006"/>
    <lineage>
        <taxon>Bacteria</taxon>
        <taxon>Bacillati</taxon>
        <taxon>Actinomycetota</taxon>
        <taxon>Actinomycetes</taxon>
        <taxon>Mycobacteriales</taxon>
        <taxon>Nocardiaceae</taxon>
        <taxon>Nocardia</taxon>
    </lineage>
</organism>
<dbReference type="InterPro" id="IPR001173">
    <property type="entry name" value="Glyco_trans_2-like"/>
</dbReference>
<evidence type="ECO:0000313" key="3">
    <source>
        <dbReference type="Proteomes" id="UP000247569"/>
    </source>
</evidence>
<gene>
    <name evidence="2" type="ORF">DFR70_13326</name>
</gene>
<dbReference type="PANTHER" id="PTHR43179:SF7">
    <property type="entry name" value="RHAMNOSYLTRANSFERASE WBBL"/>
    <property type="match status" value="1"/>
</dbReference>
<evidence type="ECO:0000259" key="1">
    <source>
        <dbReference type="Pfam" id="PF00535"/>
    </source>
</evidence>
<keyword evidence="2" id="KW-0808">Transferase</keyword>
<dbReference type="InterPro" id="IPR029044">
    <property type="entry name" value="Nucleotide-diphossugar_trans"/>
</dbReference>
<dbReference type="AlphaFoldDB" id="A0A318K9S6"/>
<reference evidence="2 3" key="1">
    <citation type="submission" date="2018-05" db="EMBL/GenBank/DDBJ databases">
        <title>Genomic Encyclopedia of Type Strains, Phase IV (KMG-IV): sequencing the most valuable type-strain genomes for metagenomic binning, comparative biology and taxonomic classification.</title>
        <authorList>
            <person name="Goeker M."/>
        </authorList>
    </citation>
    <scope>NUCLEOTIDE SEQUENCE [LARGE SCALE GENOMIC DNA]</scope>
    <source>
        <strain evidence="2 3">DSM 44704</strain>
    </source>
</reference>